<evidence type="ECO:0000256" key="2">
    <source>
        <dbReference type="SAM" id="Phobius"/>
    </source>
</evidence>
<dbReference type="AlphaFoldDB" id="A0A3A8P5P6"/>
<dbReference type="RefSeq" id="WP_120560614.1">
    <property type="nucleotide sequence ID" value="NZ_RAWK01000461.1"/>
</dbReference>
<feature type="transmembrane region" description="Helical" evidence="2">
    <location>
        <begin position="83"/>
        <end position="105"/>
    </location>
</feature>
<keyword evidence="2" id="KW-1133">Transmembrane helix</keyword>
<feature type="transmembrane region" description="Helical" evidence="2">
    <location>
        <begin position="51"/>
        <end position="71"/>
    </location>
</feature>
<keyword evidence="2" id="KW-0472">Membrane</keyword>
<evidence type="ECO:0000256" key="1">
    <source>
        <dbReference type="SAM" id="MobiDB-lite"/>
    </source>
</evidence>
<name>A0A3A8P5P6_9BACT</name>
<gene>
    <name evidence="3" type="ORF">D7W81_40230</name>
</gene>
<accession>A0A3A8P5P6</accession>
<comment type="caution">
    <text evidence="3">The sequence shown here is derived from an EMBL/GenBank/DDBJ whole genome shotgun (WGS) entry which is preliminary data.</text>
</comment>
<sequence length="175" mass="19281">MIALTWTYGQLLKGLTERVRRVLLVQVLILAPSFGVLELNPSSPSHQGLSLTRLALWGCTVGLLWALYRYAFGRSRVASWQRLLWVTALCWLGQWMGGFVALEALPRSLQQWSTARWIHVGLNVLFFWAATALLYRLAAPVPEPEAVPAAPTGPTGPEAASAKKDFTRAERPAGA</sequence>
<feature type="transmembrane region" description="Helical" evidence="2">
    <location>
        <begin position="117"/>
        <end position="135"/>
    </location>
</feature>
<feature type="compositionally biased region" description="Low complexity" evidence="1">
    <location>
        <begin position="146"/>
        <end position="160"/>
    </location>
</feature>
<feature type="transmembrane region" description="Helical" evidence="2">
    <location>
        <begin position="21"/>
        <end position="39"/>
    </location>
</feature>
<dbReference type="EMBL" id="RAWK01000461">
    <property type="protein sequence ID" value="RKH51836.1"/>
    <property type="molecule type" value="Genomic_DNA"/>
</dbReference>
<dbReference type="OrthoDB" id="5508496at2"/>
<feature type="region of interest" description="Disordered" evidence="1">
    <location>
        <begin position="146"/>
        <end position="175"/>
    </location>
</feature>
<organism evidence="3 4">
    <name type="scientific">Corallococcus aberystwythensis</name>
    <dbReference type="NCBI Taxonomy" id="2316722"/>
    <lineage>
        <taxon>Bacteria</taxon>
        <taxon>Pseudomonadati</taxon>
        <taxon>Myxococcota</taxon>
        <taxon>Myxococcia</taxon>
        <taxon>Myxococcales</taxon>
        <taxon>Cystobacterineae</taxon>
        <taxon>Myxococcaceae</taxon>
        <taxon>Corallococcus</taxon>
    </lineage>
</organism>
<keyword evidence="2" id="KW-0812">Transmembrane</keyword>
<feature type="compositionally biased region" description="Basic and acidic residues" evidence="1">
    <location>
        <begin position="161"/>
        <end position="175"/>
    </location>
</feature>
<reference evidence="4" key="1">
    <citation type="submission" date="2018-09" db="EMBL/GenBank/DDBJ databases">
        <authorList>
            <person name="Livingstone P.G."/>
            <person name="Whitworth D.E."/>
        </authorList>
    </citation>
    <scope>NUCLEOTIDE SEQUENCE [LARGE SCALE GENOMIC DNA]</scope>
    <source>
        <strain evidence="4">AB050A</strain>
    </source>
</reference>
<protein>
    <submittedName>
        <fullName evidence="3">Uncharacterized protein</fullName>
    </submittedName>
</protein>
<proteinExistence type="predicted"/>
<dbReference type="Proteomes" id="UP000267003">
    <property type="component" value="Unassembled WGS sequence"/>
</dbReference>
<evidence type="ECO:0000313" key="4">
    <source>
        <dbReference type="Proteomes" id="UP000267003"/>
    </source>
</evidence>
<keyword evidence="4" id="KW-1185">Reference proteome</keyword>
<evidence type="ECO:0000313" key="3">
    <source>
        <dbReference type="EMBL" id="RKH51836.1"/>
    </source>
</evidence>